<evidence type="ECO:0000256" key="6">
    <source>
        <dbReference type="ARBA" id="ARBA00022737"/>
    </source>
</evidence>
<dbReference type="Gene3D" id="3.40.50.2000">
    <property type="entry name" value="Glycogen Phosphorylase B"/>
    <property type="match status" value="1"/>
</dbReference>
<comment type="pathway">
    <text evidence="1">Protein modification; protein glycosylation.</text>
</comment>
<dbReference type="STRING" id="40998.A0A2P7YN10"/>
<comment type="caution">
    <text evidence="11">The sequence shown here is derived from an EMBL/GenBank/DDBJ whole genome shotgun (WGS) entry which is preliminary data.</text>
</comment>
<dbReference type="Proteomes" id="UP000243723">
    <property type="component" value="Unassembled WGS sequence"/>
</dbReference>
<evidence type="ECO:0000256" key="9">
    <source>
        <dbReference type="SAM" id="MobiDB-lite"/>
    </source>
</evidence>
<feature type="compositionally biased region" description="Polar residues" evidence="9">
    <location>
        <begin position="32"/>
        <end position="52"/>
    </location>
</feature>
<evidence type="ECO:0000313" key="12">
    <source>
        <dbReference type="Proteomes" id="UP000243723"/>
    </source>
</evidence>
<evidence type="ECO:0000313" key="11">
    <source>
        <dbReference type="EMBL" id="PSK37348.1"/>
    </source>
</evidence>
<feature type="compositionally biased region" description="Polar residues" evidence="9">
    <location>
        <begin position="93"/>
        <end position="111"/>
    </location>
</feature>
<dbReference type="InterPro" id="IPR029489">
    <property type="entry name" value="OGT/SEC/SPY_C"/>
</dbReference>
<keyword evidence="7 8" id="KW-0802">TPR repeat</keyword>
<dbReference type="InterPro" id="IPR011990">
    <property type="entry name" value="TPR-like_helical_dom_sf"/>
</dbReference>
<comment type="similarity">
    <text evidence="2">Belongs to the glycosyltransferase 41 family. O-GlcNAc transferase subfamily.</text>
</comment>
<organism evidence="11 12">
    <name type="scientific">Elsinoe australis</name>
    <dbReference type="NCBI Taxonomy" id="40998"/>
    <lineage>
        <taxon>Eukaryota</taxon>
        <taxon>Fungi</taxon>
        <taxon>Dikarya</taxon>
        <taxon>Ascomycota</taxon>
        <taxon>Pezizomycotina</taxon>
        <taxon>Dothideomycetes</taxon>
        <taxon>Dothideomycetidae</taxon>
        <taxon>Myriangiales</taxon>
        <taxon>Elsinoaceae</taxon>
        <taxon>Elsinoe</taxon>
    </lineage>
</organism>
<dbReference type="Gene3D" id="3.40.50.11380">
    <property type="match status" value="1"/>
</dbReference>
<dbReference type="PANTHER" id="PTHR44998">
    <property type="match status" value="1"/>
</dbReference>
<keyword evidence="12" id="KW-1185">Reference proteome</keyword>
<dbReference type="Pfam" id="PF13844">
    <property type="entry name" value="Glyco_transf_41"/>
    <property type="match status" value="2"/>
</dbReference>
<dbReference type="SMART" id="SM00028">
    <property type="entry name" value="TPR"/>
    <property type="match status" value="4"/>
</dbReference>
<dbReference type="EMBL" id="NHZQ01000412">
    <property type="protein sequence ID" value="PSK37348.1"/>
    <property type="molecule type" value="Genomic_DNA"/>
</dbReference>
<feature type="repeat" description="TPR" evidence="8">
    <location>
        <begin position="475"/>
        <end position="508"/>
    </location>
</feature>
<evidence type="ECO:0000256" key="7">
    <source>
        <dbReference type="ARBA" id="ARBA00022803"/>
    </source>
</evidence>
<protein>
    <recommendedName>
        <fullName evidence="3">protein O-GlcNAc transferase</fullName>
        <ecNumber evidence="3">2.4.1.255</ecNumber>
    </recommendedName>
</protein>
<dbReference type="EC" id="2.4.1.255" evidence="3"/>
<dbReference type="Pfam" id="PF14559">
    <property type="entry name" value="TPR_19"/>
    <property type="match status" value="1"/>
</dbReference>
<dbReference type="FunFam" id="1.25.40.10:FF:000180">
    <property type="entry name" value="Related to UDP-N-acetylglucosaminyltransferase"/>
    <property type="match status" value="1"/>
</dbReference>
<dbReference type="GO" id="GO:0097363">
    <property type="term" value="F:protein O-acetylglucosaminyltransferase activity"/>
    <property type="evidence" value="ECO:0007669"/>
    <property type="project" value="UniProtKB-EC"/>
</dbReference>
<reference evidence="11 12" key="1">
    <citation type="submission" date="2017-05" db="EMBL/GenBank/DDBJ databases">
        <title>Draft genome sequence of Elsinoe australis.</title>
        <authorList>
            <person name="Cheng Q."/>
        </authorList>
    </citation>
    <scope>NUCLEOTIDE SEQUENCE [LARGE SCALE GENOMIC DNA]</scope>
    <source>
        <strain evidence="11 12">NL1</strain>
    </source>
</reference>
<feature type="compositionally biased region" description="Polar residues" evidence="9">
    <location>
        <begin position="584"/>
        <end position="594"/>
    </location>
</feature>
<dbReference type="GO" id="GO:0006493">
    <property type="term" value="P:protein O-linked glycosylation"/>
    <property type="evidence" value="ECO:0007669"/>
    <property type="project" value="TreeGrafter"/>
</dbReference>
<dbReference type="FunFam" id="1.25.40.10:FF:000552">
    <property type="entry name" value="UDP-N-acetylglucosaminyltransferase (AFU_orthologue AFUA_1G03380)"/>
    <property type="match status" value="1"/>
</dbReference>
<dbReference type="PROSITE" id="PS50005">
    <property type="entry name" value="TPR"/>
    <property type="match status" value="3"/>
</dbReference>
<feature type="domain" description="O-GlcNAc transferase C-terminal" evidence="10">
    <location>
        <begin position="1103"/>
        <end position="1287"/>
    </location>
</feature>
<feature type="repeat" description="TPR" evidence="8">
    <location>
        <begin position="868"/>
        <end position="901"/>
    </location>
</feature>
<evidence type="ECO:0000259" key="10">
    <source>
        <dbReference type="Pfam" id="PF13844"/>
    </source>
</evidence>
<keyword evidence="4" id="KW-0328">Glycosyltransferase</keyword>
<keyword evidence="6" id="KW-0677">Repeat</keyword>
<feature type="repeat" description="TPR" evidence="8">
    <location>
        <begin position="902"/>
        <end position="935"/>
    </location>
</feature>
<feature type="region of interest" description="Disordered" evidence="9">
    <location>
        <begin position="81"/>
        <end position="111"/>
    </location>
</feature>
<dbReference type="InterPro" id="IPR019734">
    <property type="entry name" value="TPR_rpt"/>
</dbReference>
<dbReference type="SUPFAM" id="SSF48452">
    <property type="entry name" value="TPR-like"/>
    <property type="match status" value="1"/>
</dbReference>
<evidence type="ECO:0000256" key="3">
    <source>
        <dbReference type="ARBA" id="ARBA00011970"/>
    </source>
</evidence>
<gene>
    <name evidence="11" type="ORF">B9Z65_2090</name>
</gene>
<evidence type="ECO:0000256" key="2">
    <source>
        <dbReference type="ARBA" id="ARBA00005386"/>
    </source>
</evidence>
<evidence type="ECO:0000256" key="1">
    <source>
        <dbReference type="ARBA" id="ARBA00004922"/>
    </source>
</evidence>
<feature type="region of interest" description="Disordered" evidence="9">
    <location>
        <begin position="1"/>
        <end position="52"/>
    </location>
</feature>
<evidence type="ECO:0000256" key="8">
    <source>
        <dbReference type="PROSITE-ProRule" id="PRU00339"/>
    </source>
</evidence>
<feature type="region of interest" description="Disordered" evidence="9">
    <location>
        <begin position="314"/>
        <end position="364"/>
    </location>
</feature>
<evidence type="ECO:0000256" key="5">
    <source>
        <dbReference type="ARBA" id="ARBA00022679"/>
    </source>
</evidence>
<sequence length="1610" mass="177512">MALDDASLRPPPPSQYSPQEQIPGSYDMAQRPNWNTQPTPILRSNETPTNNRMNMSLHIPPNYVNQPGLISSPYPVSAENTLRRKTPGGTLNGAFQSSLQPSTSTKQLVTPTGSVRSAFPVSIHPSSYDSVIYQNHGYAPQYVNPLVQGGATVIHYAGQPYGPTAPGLDGKGPFGPYWHDGTFVPYRPNAIRDPRYYPQTSQQIYGLGLRMNMQQPYPQPSLDASVMRTQYFSRPPTNLMNPASYYGQGHNYGLGSLPSPGLLQSPSPLPFAEPLLDFDVASATAQDRERIFTLALQTYRELLTFLEQVRKTNSQIQHGHMNTRPGIYPKPPSSSTGHSPVISPENARPLSSPSDVSAGRYPSTDILRGNALSANRSSMTNQSQAVPEQPQYIADPPMVNRITPVRHHSFPNQQSTHHYPRDPQLERFKTVRRSSASLVATAAAQYAAQNTVVPRATNALATLGQLCQYTGWQWIDGLNLSGCMAYGLGDHQKALEMYNRVLSLDPKHIEATANLAATLLALGRKTEAEQHWTKAVKQAPSYFEAVEHLVGLLCSSGRSRDAVKVIEYVERSLKVASKELKPMDQQSDASSMASRSPCVSEPSDRMLFDYDVDNDGTSQGPRKDSGTSEPGFGSSGYSIPGSDNGRMLALVHAKGNMMYSQGDNSGAARAFEDVVLIATGRRYKSIKAVVHHVLAVISAGKPAENIPASSAQSNDPILLHPEQAVQIAKLCFPDQGDLPGLIWLSPDPSALARKSAMLTTSNSLLSLAKIFQDGMSTSARGIQICQLVSGVREILALYYLSLSLQPSPSTANNVGILLAGVQQSAAPARLPYKPSPIASKVPGVTPGSGVALALAYYNYGLVLDSRHAHLYTNLGSLLKDIGQLDAAIEMYKRAVQCDGKFDIALANLANAVKDKGKISEAIDFYTRAVDVNPDFAEAVCGLANALNSVCRWKSRGGIALGNGSYDRWHVDEQGMLVDPTQPGVESSGWIKRVVDIVEKQLTDGEDWGFGTLTPSSIEDLVMQVLALEDDHKDDAEKSDNIRKTLVSWSGQKYEGARLVRLVERLTRRVTWRWYQDKYIKKREHGNSFYRRPQLPAALTVPAAPTVLPFHTFTSPLSAKQVRLISQRNGYRISASTLKTPWLGSTVFPPPPPPSPALKIGYVSSDFNNHPLAHLMQSVFGMHDPSRVEAFCYATTASDNSVHRRQIESEAPHFYDASTWSTERLVQQIVSDGIHILVNLNGYTRGARNEVFAARPAPIQMSFMGFAGTLGAEWCDYLFADSTSIPTSTLRPWRRNVDITDQLIDDNSTPAPSTSSTWVYGENIIFSRSTFFCCDHRQSAPDAQTAPLPWSSELTTRLSLRRSLFPHLPPESIILANFNQLYKIDPSTFRSWLRILSRCPTAILWLLRFPDLGEANLLRTATAWAGPSVASRILFTDVAPKNQHIARAKVVDLFLDTPECNAHTTAADVLWSGTPILTWPRYEFKMCSRMAASILKGALPDEGRERAERELIAGSEEEYETKACALVQGLRYPGKEEVESGEKQEGDGEGRLMELRRVLTEHRWTSRLFDTRRWVGELEDACEEAWRRWVEGRGGDIEMAEVPRGRRRDLP</sequence>
<dbReference type="FunFam" id="3.40.50.11380:FF:000004">
    <property type="entry name" value="UDP-N-acetylglucosaminyltransferase (AFU_orthologue AFUA_1G03380)"/>
    <property type="match status" value="1"/>
</dbReference>
<feature type="domain" description="O-GlcNAc transferase C-terminal" evidence="10">
    <location>
        <begin position="1366"/>
        <end position="1525"/>
    </location>
</feature>
<accession>A0A2P7YN10</accession>
<dbReference type="Gene3D" id="1.25.40.10">
    <property type="entry name" value="Tetratricopeptide repeat domain"/>
    <property type="match status" value="3"/>
</dbReference>
<dbReference type="Pfam" id="PF13181">
    <property type="entry name" value="TPR_8"/>
    <property type="match status" value="2"/>
</dbReference>
<feature type="region of interest" description="Disordered" evidence="9">
    <location>
        <begin position="579"/>
        <end position="640"/>
    </location>
</feature>
<dbReference type="PANTHER" id="PTHR44998:SF1">
    <property type="entry name" value="UDP-N-ACETYLGLUCOSAMINE--PEPTIDE N-ACETYLGLUCOSAMINYLTRANSFERASE 110 KDA SUBUNIT"/>
    <property type="match status" value="1"/>
</dbReference>
<evidence type="ECO:0000256" key="4">
    <source>
        <dbReference type="ARBA" id="ARBA00022676"/>
    </source>
</evidence>
<proteinExistence type="inferred from homology"/>
<name>A0A2P7YN10_9PEZI</name>
<keyword evidence="5 11" id="KW-0808">Transferase</keyword>
<dbReference type="OrthoDB" id="421121at2759"/>